<feature type="transmembrane region" description="Helical" evidence="10">
    <location>
        <begin position="50"/>
        <end position="79"/>
    </location>
</feature>
<feature type="transmembrane region" description="Helical" evidence="10">
    <location>
        <begin position="340"/>
        <end position="361"/>
    </location>
</feature>
<keyword evidence="12" id="KW-1185">Reference proteome</keyword>
<accession>A0A8T4H025</accession>
<evidence type="ECO:0000256" key="3">
    <source>
        <dbReference type="ARBA" id="ARBA00022449"/>
    </source>
</evidence>
<keyword evidence="5 10" id="KW-0812">Transmembrane</keyword>
<evidence type="ECO:0000256" key="9">
    <source>
        <dbReference type="ARBA" id="ARBA00031636"/>
    </source>
</evidence>
<dbReference type="Proteomes" id="UP000823736">
    <property type="component" value="Unassembled WGS sequence"/>
</dbReference>
<sequence>MSDDARVDMTTGAITPKLFALAWPLVLGNLVQTLYNLADMFWVGRVNAEAVAAVSLMFPTSWMFVSVAMGITAASVALVSQYVGADEQRQADHAVGQTVLLTVVMGLALASIGFAIRYPLVSLIGAQGQVFIYSMDYLEPILAAIPFTFLFFAFRAVLRAAGDVRTAMWLVVISAGVNVVLDPFLILGWTLVEGAPLIGTISFPAMGVRGAGVATLISRVLAALIGLGVLLNGGWGVRLRIPDLRPDREVLTELVRIGAPGSADGLARSFAAVFFAALVARFGPIATAAYGIGVRLMSVSWTVSGAVGQATATGVGQNLGADTPDRAEEVARKATAATMLFLFAVGALAFVFPARAIGIFVDEQAVIEEGVVLLRIMSPFWAFTGGLMVVQGGFRGAGQTTQAMALSLASRWLFRIPVAWLLAYALAWGVAGLWWAIVFSGVVTFVIGAAWFNRGNWREGVVDTEPDVAAGDD</sequence>
<dbReference type="RefSeq" id="WP_321168818.1">
    <property type="nucleotide sequence ID" value="NZ_JAGGLC010000005.1"/>
</dbReference>
<dbReference type="GO" id="GO:0005886">
    <property type="term" value="C:plasma membrane"/>
    <property type="evidence" value="ECO:0007669"/>
    <property type="project" value="UniProtKB-SubCell"/>
</dbReference>
<dbReference type="CDD" id="cd13142">
    <property type="entry name" value="MATE_like_12"/>
    <property type="match status" value="1"/>
</dbReference>
<feature type="transmembrane region" description="Helical" evidence="10">
    <location>
        <begin position="373"/>
        <end position="394"/>
    </location>
</feature>
<evidence type="ECO:0000256" key="2">
    <source>
        <dbReference type="ARBA" id="ARBA00022448"/>
    </source>
</evidence>
<dbReference type="InterPro" id="IPR002528">
    <property type="entry name" value="MATE_fam"/>
</dbReference>
<keyword evidence="3" id="KW-0050">Antiport</keyword>
<dbReference type="EMBL" id="JAGGLC010000005">
    <property type="protein sequence ID" value="MBP1987912.1"/>
    <property type="molecule type" value="Genomic_DNA"/>
</dbReference>
<dbReference type="GO" id="GO:0015297">
    <property type="term" value="F:antiporter activity"/>
    <property type="evidence" value="ECO:0007669"/>
    <property type="project" value="UniProtKB-KW"/>
</dbReference>
<feature type="transmembrane region" description="Helical" evidence="10">
    <location>
        <begin position="211"/>
        <end position="231"/>
    </location>
</feature>
<keyword evidence="7" id="KW-0406">Ion transport</keyword>
<gene>
    <name evidence="11" type="ORF">J2753_002422</name>
</gene>
<dbReference type="AlphaFoldDB" id="A0A8T4H025"/>
<feature type="transmembrane region" description="Helical" evidence="10">
    <location>
        <begin position="170"/>
        <end position="191"/>
    </location>
</feature>
<dbReference type="GO" id="GO:0042910">
    <property type="term" value="F:xenobiotic transmembrane transporter activity"/>
    <property type="evidence" value="ECO:0007669"/>
    <property type="project" value="InterPro"/>
</dbReference>
<evidence type="ECO:0000256" key="10">
    <source>
        <dbReference type="SAM" id="Phobius"/>
    </source>
</evidence>
<feature type="transmembrane region" description="Helical" evidence="10">
    <location>
        <begin position="18"/>
        <end position="38"/>
    </location>
</feature>
<comment type="caution">
    <text evidence="11">The sequence shown here is derived from an EMBL/GenBank/DDBJ whole genome shotgun (WGS) entry which is preliminary data.</text>
</comment>
<dbReference type="InterPro" id="IPR050222">
    <property type="entry name" value="MATE_MdtK"/>
</dbReference>
<dbReference type="NCBIfam" id="TIGR00797">
    <property type="entry name" value="matE"/>
    <property type="match status" value="1"/>
</dbReference>
<evidence type="ECO:0000256" key="8">
    <source>
        <dbReference type="ARBA" id="ARBA00023136"/>
    </source>
</evidence>
<evidence type="ECO:0000256" key="7">
    <source>
        <dbReference type="ARBA" id="ARBA00023065"/>
    </source>
</evidence>
<evidence type="ECO:0000313" key="11">
    <source>
        <dbReference type="EMBL" id="MBP1987912.1"/>
    </source>
</evidence>
<organism evidence="11 12">
    <name type="scientific">Halolamina salifodinae</name>
    <dbReference type="NCBI Taxonomy" id="1202767"/>
    <lineage>
        <taxon>Archaea</taxon>
        <taxon>Methanobacteriati</taxon>
        <taxon>Methanobacteriota</taxon>
        <taxon>Stenosarchaea group</taxon>
        <taxon>Halobacteria</taxon>
        <taxon>Halobacteriales</taxon>
        <taxon>Haloferacaceae</taxon>
    </lineage>
</organism>
<reference evidence="11" key="1">
    <citation type="submission" date="2021-03" db="EMBL/GenBank/DDBJ databases">
        <title>Genomic Encyclopedia of Type Strains, Phase IV (KMG-IV): sequencing the most valuable type-strain genomes for metagenomic binning, comparative biology and taxonomic classification.</title>
        <authorList>
            <person name="Goeker M."/>
        </authorList>
    </citation>
    <scope>NUCLEOTIDE SEQUENCE</scope>
    <source>
        <strain evidence="11">DSM 26232</strain>
    </source>
</reference>
<dbReference type="PANTHER" id="PTHR43298">
    <property type="entry name" value="MULTIDRUG RESISTANCE PROTEIN NORM-RELATED"/>
    <property type="match status" value="1"/>
</dbReference>
<feature type="transmembrane region" description="Helical" evidence="10">
    <location>
        <begin position="433"/>
        <end position="452"/>
    </location>
</feature>
<comment type="subcellular location">
    <subcellularLocation>
        <location evidence="1">Cell membrane</location>
        <topology evidence="1">Multi-pass membrane protein</topology>
    </subcellularLocation>
</comment>
<feature type="transmembrane region" description="Helical" evidence="10">
    <location>
        <begin position="99"/>
        <end position="120"/>
    </location>
</feature>
<name>A0A8T4H025_9EURY</name>
<evidence type="ECO:0000256" key="5">
    <source>
        <dbReference type="ARBA" id="ARBA00022692"/>
    </source>
</evidence>
<evidence type="ECO:0000256" key="4">
    <source>
        <dbReference type="ARBA" id="ARBA00022475"/>
    </source>
</evidence>
<evidence type="ECO:0000313" key="12">
    <source>
        <dbReference type="Proteomes" id="UP000823736"/>
    </source>
</evidence>
<feature type="transmembrane region" description="Helical" evidence="10">
    <location>
        <begin position="140"/>
        <end position="158"/>
    </location>
</feature>
<protein>
    <recommendedName>
        <fullName evidence="9">Multidrug-efflux transporter</fullName>
    </recommendedName>
</protein>
<dbReference type="GO" id="GO:0006811">
    <property type="term" value="P:monoatomic ion transport"/>
    <property type="evidence" value="ECO:0007669"/>
    <property type="project" value="UniProtKB-KW"/>
</dbReference>
<keyword evidence="4" id="KW-1003">Cell membrane</keyword>
<dbReference type="PIRSF" id="PIRSF006603">
    <property type="entry name" value="DinF"/>
    <property type="match status" value="1"/>
</dbReference>
<dbReference type="PANTHER" id="PTHR43298:SF2">
    <property type="entry name" value="FMN_FAD EXPORTER YEEO-RELATED"/>
    <property type="match status" value="1"/>
</dbReference>
<keyword evidence="2" id="KW-0813">Transport</keyword>
<dbReference type="Pfam" id="PF01554">
    <property type="entry name" value="MatE"/>
    <property type="match status" value="2"/>
</dbReference>
<keyword evidence="6 10" id="KW-1133">Transmembrane helix</keyword>
<proteinExistence type="predicted"/>
<evidence type="ECO:0000256" key="6">
    <source>
        <dbReference type="ARBA" id="ARBA00022989"/>
    </source>
</evidence>
<evidence type="ECO:0000256" key="1">
    <source>
        <dbReference type="ARBA" id="ARBA00004651"/>
    </source>
</evidence>
<dbReference type="InterPro" id="IPR048279">
    <property type="entry name" value="MdtK-like"/>
</dbReference>
<keyword evidence="8 10" id="KW-0472">Membrane</keyword>